<dbReference type="EMBL" id="CP027657">
    <property type="protein sequence ID" value="AVO51253.1"/>
    <property type="molecule type" value="Genomic_DNA"/>
</dbReference>
<dbReference type="GO" id="GO:0003700">
    <property type="term" value="F:DNA-binding transcription factor activity"/>
    <property type="evidence" value="ECO:0007669"/>
    <property type="project" value="InterPro"/>
</dbReference>
<organism evidence="2 3">
    <name type="scientific">Ectopseudomonas mendocina</name>
    <name type="common">Pseudomonas mendocina</name>
    <dbReference type="NCBI Taxonomy" id="300"/>
    <lineage>
        <taxon>Bacteria</taxon>
        <taxon>Pseudomonadati</taxon>
        <taxon>Pseudomonadota</taxon>
        <taxon>Gammaproteobacteria</taxon>
        <taxon>Pseudomonadales</taxon>
        <taxon>Pseudomonadaceae</taxon>
        <taxon>Ectopseudomonas</taxon>
    </lineage>
</organism>
<evidence type="ECO:0000256" key="1">
    <source>
        <dbReference type="SAM" id="MobiDB-lite"/>
    </source>
</evidence>
<dbReference type="Gene3D" id="1.10.10.10">
    <property type="entry name" value="Winged helix-like DNA-binding domain superfamily/Winged helix DNA-binding domain"/>
    <property type="match status" value="1"/>
</dbReference>
<protein>
    <submittedName>
        <fullName evidence="2">Fur family transcriptional regulator</fullName>
    </submittedName>
</protein>
<dbReference type="InterPro" id="IPR036388">
    <property type="entry name" value="WH-like_DNA-bd_sf"/>
</dbReference>
<feature type="region of interest" description="Disordered" evidence="1">
    <location>
        <begin position="1"/>
        <end position="20"/>
    </location>
</feature>
<evidence type="ECO:0000313" key="3">
    <source>
        <dbReference type="Proteomes" id="UP000238327"/>
    </source>
</evidence>
<accession>A0A2R3QHL1</accession>
<name>A0A2R3QHL1_ECTME</name>
<gene>
    <name evidence="2" type="ORF">C7A17_00195</name>
</gene>
<dbReference type="OrthoDB" id="6985415at2"/>
<dbReference type="RefSeq" id="WP_106736010.1">
    <property type="nucleotide sequence ID" value="NZ_CP027657.1"/>
</dbReference>
<reference evidence="2 3" key="1">
    <citation type="submission" date="2018-03" db="EMBL/GenBank/DDBJ databases">
        <title>Complete genome sequence and methylome analysis of Pseudomonas mendocina NEB 698.</title>
        <authorList>
            <person name="Morgan R.D."/>
        </authorList>
    </citation>
    <scope>NUCLEOTIDE SEQUENCE [LARGE SCALE GENOMIC DNA]</scope>
    <source>
        <strain evidence="2 3">NEB698</strain>
    </source>
</reference>
<dbReference type="Proteomes" id="UP000238327">
    <property type="component" value="Chromosome"/>
</dbReference>
<dbReference type="SUPFAM" id="SSF46785">
    <property type="entry name" value="Winged helix' DNA-binding domain"/>
    <property type="match status" value="1"/>
</dbReference>
<dbReference type="Pfam" id="PF01475">
    <property type="entry name" value="FUR"/>
    <property type="match status" value="1"/>
</dbReference>
<evidence type="ECO:0000313" key="2">
    <source>
        <dbReference type="EMBL" id="AVO51253.1"/>
    </source>
</evidence>
<dbReference type="InterPro" id="IPR036390">
    <property type="entry name" value="WH_DNA-bd_sf"/>
</dbReference>
<proteinExistence type="predicted"/>
<dbReference type="InterPro" id="IPR002481">
    <property type="entry name" value="FUR"/>
</dbReference>
<sequence length="111" mass="12222">MSTQHNLPRSLNHAESGPDSRQCRALLQAVGLRFSMPRQKVVEALYGADEDEGISSRELHQQLSEAGEPLSLVSVRQVLRRMEEGGMIQATGRSRYRLTVSAQCPRSSSAA</sequence>
<dbReference type="AlphaFoldDB" id="A0A2R3QHL1"/>